<protein>
    <submittedName>
        <fullName evidence="2">Prevent-host-death family protein</fullName>
    </submittedName>
</protein>
<evidence type="ECO:0000313" key="2">
    <source>
        <dbReference type="EMBL" id="AEJ20403.1"/>
    </source>
</evidence>
<comment type="similarity">
    <text evidence="1">Belongs to the phD/YefM antitoxin family.</text>
</comment>
<evidence type="ECO:0000256" key="1">
    <source>
        <dbReference type="ARBA" id="ARBA00009981"/>
    </source>
</evidence>
<keyword evidence="3" id="KW-1185">Reference proteome</keyword>
<dbReference type="SUPFAM" id="SSF143120">
    <property type="entry name" value="YefM-like"/>
    <property type="match status" value="1"/>
</dbReference>
<dbReference type="InterPro" id="IPR036165">
    <property type="entry name" value="YefM-like_sf"/>
</dbReference>
<dbReference type="eggNOG" id="ENOG503302X">
    <property type="taxonomic scope" value="Bacteria"/>
</dbReference>
<organism evidence="2 3">
    <name type="scientific">Gracilinema caldarium (strain ATCC 51460 / DSM 7334 / H1)</name>
    <name type="common">Treponema caldarium</name>
    <dbReference type="NCBI Taxonomy" id="744872"/>
    <lineage>
        <taxon>Bacteria</taxon>
        <taxon>Pseudomonadati</taxon>
        <taxon>Spirochaetota</taxon>
        <taxon>Spirochaetia</taxon>
        <taxon>Spirochaetales</taxon>
        <taxon>Breznakiellaceae</taxon>
        <taxon>Gracilinema</taxon>
    </lineage>
</organism>
<dbReference type="HOGENOM" id="CLU_190806_0_0_12"/>
<dbReference type="EMBL" id="CP002868">
    <property type="protein sequence ID" value="AEJ20403.1"/>
    <property type="molecule type" value="Genomic_DNA"/>
</dbReference>
<evidence type="ECO:0000313" key="3">
    <source>
        <dbReference type="Proteomes" id="UP000000503"/>
    </source>
</evidence>
<gene>
    <name evidence="2" type="ordered locus">Spica_2291</name>
</gene>
<reference evidence="3" key="1">
    <citation type="journal article" date="2013" name="Stand. Genomic Sci.">
        <title>Genome sequence of the thermophilic fresh-water bacterium Spirochaeta caldaria type strain (H1(T)), reclassification of Spirochaeta caldaria, Spirochaeta stenostrepta, and Spirochaeta zuelzerae in the genus Treponema as Treponema caldaria comb. nov., Treponema stenostrepta comb. nov., and Treponema zuelzerae comb. nov., and emendation of the genus Treponema.</title>
        <authorList>
            <person name="Abt B."/>
            <person name="Goker M."/>
            <person name="Scheuner C."/>
            <person name="Han C."/>
            <person name="Lu M."/>
            <person name="Misra M."/>
            <person name="Lapidus A."/>
            <person name="Nolan M."/>
            <person name="Lucas S."/>
            <person name="Hammon N."/>
            <person name="Deshpande S."/>
            <person name="Cheng J.F."/>
            <person name="Tapia R."/>
            <person name="Goodwin L.A."/>
            <person name="Pitluck S."/>
            <person name="Liolios K."/>
            <person name="Pagani I."/>
            <person name="Ivanova N."/>
            <person name="Mavromatis K."/>
            <person name="Mikhailova N."/>
            <person name="Huntemann M."/>
            <person name="Pati A."/>
            <person name="Chen A."/>
            <person name="Palaniappan K."/>
            <person name="Land M."/>
            <person name="Hauser L."/>
            <person name="Jeffries C.D."/>
            <person name="Rohde M."/>
            <person name="Spring S."/>
            <person name="Gronow S."/>
            <person name="Detter J.C."/>
            <person name="Bristow J."/>
            <person name="Eisen J.A."/>
            <person name="Markowitz V."/>
            <person name="Hugenholtz P."/>
            <person name="Kyrpides N.C."/>
            <person name="Woyke T."/>
            <person name="Klenk H.P."/>
        </authorList>
    </citation>
    <scope>NUCLEOTIDE SEQUENCE</scope>
    <source>
        <strain evidence="3">ATCC 51460 / DSM 7334 / H1</strain>
    </source>
</reference>
<proteinExistence type="inferred from homology"/>
<dbReference type="Proteomes" id="UP000000503">
    <property type="component" value="Chromosome"/>
</dbReference>
<dbReference type="NCBIfam" id="TIGR01552">
    <property type="entry name" value="phd_fam"/>
    <property type="match status" value="1"/>
</dbReference>
<dbReference type="OrthoDB" id="9814740at2"/>
<accession>F8F377</accession>
<name>F8F377_GRAC1</name>
<sequence>MITTISANDLKVKGITAIDELVANNTDGVVVTVRGKEKYVILPIDEYNHLREYELEMAIQEAKNDISNGKFHNDGIAKHLERVSSDV</sequence>
<dbReference type="STRING" id="744872.Spica_2291"/>
<dbReference type="AlphaFoldDB" id="F8F377"/>
<dbReference type="RefSeq" id="WP_013969684.1">
    <property type="nucleotide sequence ID" value="NC_015732.1"/>
</dbReference>
<dbReference type="KEGG" id="scd:Spica_2291"/>